<accession>A0AAV8RVM3</accession>
<keyword evidence="1" id="KW-0472">Membrane</keyword>
<keyword evidence="1" id="KW-1133">Transmembrane helix</keyword>
<comment type="caution">
    <text evidence="2">The sequence shown here is derived from an EMBL/GenBank/DDBJ whole genome shotgun (WGS) entry which is preliminary data.</text>
</comment>
<organism evidence="2 3">
    <name type="scientific">Ensete ventricosum</name>
    <name type="common">Abyssinian banana</name>
    <name type="synonym">Musa ensete</name>
    <dbReference type="NCBI Taxonomy" id="4639"/>
    <lineage>
        <taxon>Eukaryota</taxon>
        <taxon>Viridiplantae</taxon>
        <taxon>Streptophyta</taxon>
        <taxon>Embryophyta</taxon>
        <taxon>Tracheophyta</taxon>
        <taxon>Spermatophyta</taxon>
        <taxon>Magnoliopsida</taxon>
        <taxon>Liliopsida</taxon>
        <taxon>Zingiberales</taxon>
        <taxon>Musaceae</taxon>
        <taxon>Ensete</taxon>
    </lineage>
</organism>
<evidence type="ECO:0000313" key="2">
    <source>
        <dbReference type="EMBL" id="KAJ8510129.1"/>
    </source>
</evidence>
<keyword evidence="3" id="KW-1185">Reference proteome</keyword>
<evidence type="ECO:0000256" key="1">
    <source>
        <dbReference type="SAM" id="Phobius"/>
    </source>
</evidence>
<evidence type="ECO:0000313" key="3">
    <source>
        <dbReference type="Proteomes" id="UP001222027"/>
    </source>
</evidence>
<protein>
    <submittedName>
        <fullName evidence="2">Uncharacterized protein</fullName>
    </submittedName>
</protein>
<dbReference type="AlphaFoldDB" id="A0AAV8RVM3"/>
<sequence length="150" mass="16541">MGRLTSTSPTKRASAAFITDCCVGAGKGDFKQQILRAGFAFVPSLELVFQLTVEQLLRLMLMLQLVLAAVAAWCFIFGFVVGEKRSVEVAYWPGASTRSNREQSLLFTPRLWSNLHSHAAPETRANPGQPWVRGWDNKRGVDGGPIYGNQ</sequence>
<dbReference type="Proteomes" id="UP001222027">
    <property type="component" value="Unassembled WGS sequence"/>
</dbReference>
<keyword evidence="1" id="KW-0812">Transmembrane</keyword>
<gene>
    <name evidence="2" type="ORF">OPV22_000563</name>
</gene>
<reference evidence="2 3" key="1">
    <citation type="submission" date="2022-12" db="EMBL/GenBank/DDBJ databases">
        <title>Chromosome-scale assembly of the Ensete ventricosum genome.</title>
        <authorList>
            <person name="Dussert Y."/>
            <person name="Stocks J."/>
            <person name="Wendawek A."/>
            <person name="Woldeyes F."/>
            <person name="Nichols R.A."/>
            <person name="Borrell J.S."/>
        </authorList>
    </citation>
    <scope>NUCLEOTIDE SEQUENCE [LARGE SCALE GENOMIC DNA]</scope>
    <source>
        <strain evidence="3">cv. Maze</strain>
        <tissue evidence="2">Seeds</tissue>
    </source>
</reference>
<dbReference type="EMBL" id="JAQQAF010000001">
    <property type="protein sequence ID" value="KAJ8510129.1"/>
    <property type="molecule type" value="Genomic_DNA"/>
</dbReference>
<proteinExistence type="predicted"/>
<name>A0AAV8RVM3_ENSVE</name>
<feature type="transmembrane region" description="Helical" evidence="1">
    <location>
        <begin position="59"/>
        <end position="81"/>
    </location>
</feature>